<dbReference type="EMBL" id="LZLR01000093">
    <property type="protein sequence ID" value="OBK22532.1"/>
    <property type="molecule type" value="Genomic_DNA"/>
</dbReference>
<dbReference type="AlphaFoldDB" id="A0A1A3NQF0"/>
<comment type="caution">
    <text evidence="1">The sequence shown here is derived from an EMBL/GenBank/DDBJ whole genome shotgun (WGS) entry which is preliminary data.</text>
</comment>
<dbReference type="RefSeq" id="WP_065035532.1">
    <property type="nucleotide sequence ID" value="NZ_LZLR01000093.1"/>
</dbReference>
<proteinExistence type="predicted"/>
<reference evidence="1 2" key="1">
    <citation type="submission" date="2016-06" db="EMBL/GenBank/DDBJ databases">
        <authorList>
            <person name="Kjaerup R.B."/>
            <person name="Dalgaard T.S."/>
            <person name="Juul-Madsen H.R."/>
        </authorList>
    </citation>
    <scope>NUCLEOTIDE SEQUENCE [LARGE SCALE GENOMIC DNA]</scope>
    <source>
        <strain evidence="1 2">1245335.1</strain>
    </source>
</reference>
<dbReference type="OrthoDB" id="4736593at2"/>
<evidence type="ECO:0000313" key="1">
    <source>
        <dbReference type="EMBL" id="OBK22532.1"/>
    </source>
</evidence>
<gene>
    <name evidence="1" type="ORF">A5635_21695</name>
</gene>
<protein>
    <submittedName>
        <fullName evidence="1">Uncharacterized protein</fullName>
    </submittedName>
</protein>
<sequence>MTDQLAFTFDPSIARRFEEFHEANPKVYVVLVRLAREWVARTGRTKLGIKTLYERARWEIALATSDPDFKLNNNYTAYYARLIMHREPDLADMFDLRSSEADAWLATYTAGHAA</sequence>
<name>A0A1A3NQF0_MYCAS</name>
<organism evidence="1 2">
    <name type="scientific">Mycobacterium asiaticum</name>
    <dbReference type="NCBI Taxonomy" id="1790"/>
    <lineage>
        <taxon>Bacteria</taxon>
        <taxon>Bacillati</taxon>
        <taxon>Actinomycetota</taxon>
        <taxon>Actinomycetes</taxon>
        <taxon>Mycobacteriales</taxon>
        <taxon>Mycobacteriaceae</taxon>
        <taxon>Mycobacterium</taxon>
    </lineage>
</organism>
<evidence type="ECO:0000313" key="2">
    <source>
        <dbReference type="Proteomes" id="UP000093819"/>
    </source>
</evidence>
<accession>A0A1A3NQF0</accession>
<dbReference type="Proteomes" id="UP000093819">
    <property type="component" value="Unassembled WGS sequence"/>
</dbReference>